<dbReference type="EMBL" id="BPLR01002544">
    <property type="protein sequence ID" value="GIX74951.1"/>
    <property type="molecule type" value="Genomic_DNA"/>
</dbReference>
<protein>
    <submittedName>
        <fullName evidence="1">Uncharacterized protein</fullName>
    </submittedName>
</protein>
<organism evidence="1 2">
    <name type="scientific">Caerostris extrusa</name>
    <name type="common">Bark spider</name>
    <name type="synonym">Caerostris bankana</name>
    <dbReference type="NCBI Taxonomy" id="172846"/>
    <lineage>
        <taxon>Eukaryota</taxon>
        <taxon>Metazoa</taxon>
        <taxon>Ecdysozoa</taxon>
        <taxon>Arthropoda</taxon>
        <taxon>Chelicerata</taxon>
        <taxon>Arachnida</taxon>
        <taxon>Araneae</taxon>
        <taxon>Araneomorphae</taxon>
        <taxon>Entelegynae</taxon>
        <taxon>Araneoidea</taxon>
        <taxon>Araneidae</taxon>
        <taxon>Caerostris</taxon>
    </lineage>
</organism>
<dbReference type="AlphaFoldDB" id="A0AAV4MU95"/>
<gene>
    <name evidence="1" type="ORF">CEXT_115401</name>
</gene>
<proteinExistence type="predicted"/>
<evidence type="ECO:0000313" key="2">
    <source>
        <dbReference type="Proteomes" id="UP001054945"/>
    </source>
</evidence>
<evidence type="ECO:0000313" key="1">
    <source>
        <dbReference type="EMBL" id="GIX74951.1"/>
    </source>
</evidence>
<accession>A0AAV4MU95</accession>
<comment type="caution">
    <text evidence="1">The sequence shown here is derived from an EMBL/GenBank/DDBJ whole genome shotgun (WGS) entry which is preliminary data.</text>
</comment>
<dbReference type="Proteomes" id="UP001054945">
    <property type="component" value="Unassembled WGS sequence"/>
</dbReference>
<name>A0AAV4MU95_CAEEX</name>
<reference evidence="1 2" key="1">
    <citation type="submission" date="2021-06" db="EMBL/GenBank/DDBJ databases">
        <title>Caerostris extrusa draft genome.</title>
        <authorList>
            <person name="Kono N."/>
            <person name="Arakawa K."/>
        </authorList>
    </citation>
    <scope>NUCLEOTIDE SEQUENCE [LARGE SCALE GENOMIC DNA]</scope>
</reference>
<keyword evidence="2" id="KW-1185">Reference proteome</keyword>
<sequence length="85" mass="10467">MIQMVKELHYRLSLSERDTLDQSSCRHYHLEDKRNRIRIRKNQRAIRNLERWHLFFRLLFISSVKYVLSALKMEQRTKFGAFIAE</sequence>